<dbReference type="InterPro" id="IPR016181">
    <property type="entry name" value="Acyl_CoA_acyltransferase"/>
</dbReference>
<keyword evidence="1" id="KW-0808">Transferase</keyword>
<organism evidence="4 5">
    <name type="scientific">Sphingomonas aurea</name>
    <dbReference type="NCBI Taxonomy" id="3063994"/>
    <lineage>
        <taxon>Bacteria</taxon>
        <taxon>Pseudomonadati</taxon>
        <taxon>Pseudomonadota</taxon>
        <taxon>Alphaproteobacteria</taxon>
        <taxon>Sphingomonadales</taxon>
        <taxon>Sphingomonadaceae</taxon>
        <taxon>Sphingomonas</taxon>
    </lineage>
</organism>
<dbReference type="InterPro" id="IPR000182">
    <property type="entry name" value="GNAT_dom"/>
</dbReference>
<evidence type="ECO:0000256" key="2">
    <source>
        <dbReference type="ARBA" id="ARBA00023315"/>
    </source>
</evidence>
<dbReference type="PANTHER" id="PTHR43877">
    <property type="entry name" value="AMINOALKYLPHOSPHONATE N-ACETYLTRANSFERASE-RELATED-RELATED"/>
    <property type="match status" value="1"/>
</dbReference>
<dbReference type="PROSITE" id="PS51186">
    <property type="entry name" value="GNAT"/>
    <property type="match status" value="1"/>
</dbReference>
<dbReference type="RefSeq" id="WP_305173671.1">
    <property type="nucleotide sequence ID" value="NZ_JAUUDS010000006.1"/>
</dbReference>
<evidence type="ECO:0000313" key="4">
    <source>
        <dbReference type="EMBL" id="MDP1027965.1"/>
    </source>
</evidence>
<dbReference type="EMBL" id="JAUUDS010000006">
    <property type="protein sequence ID" value="MDP1027965.1"/>
    <property type="molecule type" value="Genomic_DNA"/>
</dbReference>
<reference evidence="4 5" key="1">
    <citation type="submission" date="2023-07" db="EMBL/GenBank/DDBJ databases">
        <authorList>
            <person name="Kim M.K."/>
        </authorList>
    </citation>
    <scope>NUCLEOTIDE SEQUENCE [LARGE SCALE GENOMIC DNA]</scope>
    <source>
        <strain evidence="4 5">KR1UV-12</strain>
    </source>
</reference>
<name>A0ABT9EM80_9SPHN</name>
<dbReference type="InterPro" id="IPR050832">
    <property type="entry name" value="Bact_Acetyltransf"/>
</dbReference>
<dbReference type="Proteomes" id="UP001230685">
    <property type="component" value="Unassembled WGS sequence"/>
</dbReference>
<dbReference type="SUPFAM" id="SSF55729">
    <property type="entry name" value="Acyl-CoA N-acyltransferases (Nat)"/>
    <property type="match status" value="1"/>
</dbReference>
<accession>A0ABT9EM80</accession>
<keyword evidence="5" id="KW-1185">Reference proteome</keyword>
<protein>
    <submittedName>
        <fullName evidence="4">GNAT family N-acetyltransferase</fullName>
    </submittedName>
</protein>
<feature type="domain" description="N-acetyltransferase" evidence="3">
    <location>
        <begin position="2"/>
        <end position="169"/>
    </location>
</feature>
<evidence type="ECO:0000256" key="1">
    <source>
        <dbReference type="ARBA" id="ARBA00022679"/>
    </source>
</evidence>
<comment type="caution">
    <text evidence="4">The sequence shown here is derived from an EMBL/GenBank/DDBJ whole genome shotgun (WGS) entry which is preliminary data.</text>
</comment>
<dbReference type="Gene3D" id="3.40.630.30">
    <property type="match status" value="1"/>
</dbReference>
<keyword evidence="2" id="KW-0012">Acyltransferase</keyword>
<evidence type="ECO:0000313" key="5">
    <source>
        <dbReference type="Proteomes" id="UP001230685"/>
    </source>
</evidence>
<gene>
    <name evidence="4" type="ORF">Q5H91_12140</name>
</gene>
<proteinExistence type="predicted"/>
<dbReference type="Pfam" id="PF00583">
    <property type="entry name" value="Acetyltransf_1"/>
    <property type="match status" value="1"/>
</dbReference>
<evidence type="ECO:0000259" key="3">
    <source>
        <dbReference type="PROSITE" id="PS51186"/>
    </source>
</evidence>
<sequence>MIAWRDAGPGDGVALAALFARCFTDTFGHLYAAKDLAMFLAGQGEDGWVQQLADPAYAVRLGEVDGAAVAFAKLGPPALPVRRRGQAAELRQLYVLADHHGSGAGQTLMDWAIAAARARGASELFLSVYVDNHRARRFYARQGFEEVGTYAFMVGTQRDEDILLRMGLRPQTA</sequence>